<proteinExistence type="predicted"/>
<protein>
    <submittedName>
        <fullName evidence="1">Uncharacterized protein</fullName>
    </submittedName>
</protein>
<dbReference type="AlphaFoldDB" id="A0A8J7DC69"/>
<gene>
    <name evidence="1" type="ORF">IQ276_19795</name>
</gene>
<dbReference type="Proteomes" id="UP000622533">
    <property type="component" value="Unassembled WGS sequence"/>
</dbReference>
<accession>A0A8J7DC69</accession>
<name>A0A8J7DC69_DESMC</name>
<sequence>MKQLTGFIPVAALPQSTAASAKKQLLETIEWLHKEGAATETNLKLLTAIVESILCSEESYTRFLQCGFDAAIELFDISSQNWEFEESMSSPYNPRNWDKYRQLQQTRALLSTSRTVTD</sequence>
<evidence type="ECO:0000313" key="1">
    <source>
        <dbReference type="EMBL" id="MBE9024586.1"/>
    </source>
</evidence>
<reference evidence="1" key="1">
    <citation type="submission" date="2020-10" db="EMBL/GenBank/DDBJ databases">
        <authorList>
            <person name="Castelo-Branco R."/>
            <person name="Eusebio N."/>
            <person name="Adriana R."/>
            <person name="Vieira A."/>
            <person name="Brugerolle De Fraissinette N."/>
            <person name="Rezende De Castro R."/>
            <person name="Schneider M.P."/>
            <person name="Vasconcelos V."/>
            <person name="Leao P.N."/>
        </authorList>
    </citation>
    <scope>NUCLEOTIDE SEQUENCE</scope>
    <source>
        <strain evidence="1">LEGE 12446</strain>
    </source>
</reference>
<comment type="caution">
    <text evidence="1">The sequence shown here is derived from an EMBL/GenBank/DDBJ whole genome shotgun (WGS) entry which is preliminary data.</text>
</comment>
<dbReference type="EMBL" id="JADEXS010000287">
    <property type="protein sequence ID" value="MBE9024586.1"/>
    <property type="molecule type" value="Genomic_DNA"/>
</dbReference>
<dbReference type="RefSeq" id="WP_193919098.1">
    <property type="nucleotide sequence ID" value="NZ_JADEXS020000002.1"/>
</dbReference>
<organism evidence="1 2">
    <name type="scientific">Desmonostoc muscorum LEGE 12446</name>
    <dbReference type="NCBI Taxonomy" id="1828758"/>
    <lineage>
        <taxon>Bacteria</taxon>
        <taxon>Bacillati</taxon>
        <taxon>Cyanobacteriota</taxon>
        <taxon>Cyanophyceae</taxon>
        <taxon>Nostocales</taxon>
        <taxon>Nostocaceae</taxon>
        <taxon>Desmonostoc</taxon>
    </lineage>
</organism>
<keyword evidence="2" id="KW-1185">Reference proteome</keyword>
<evidence type="ECO:0000313" key="2">
    <source>
        <dbReference type="Proteomes" id="UP000622533"/>
    </source>
</evidence>